<dbReference type="GO" id="GO:0005829">
    <property type="term" value="C:cytosol"/>
    <property type="evidence" value="ECO:0007669"/>
    <property type="project" value="TreeGrafter"/>
</dbReference>
<dbReference type="EC" id="1.5.1.3" evidence="3"/>
<evidence type="ECO:0000256" key="5">
    <source>
        <dbReference type="ARBA" id="ARBA00022857"/>
    </source>
</evidence>
<dbReference type="InterPro" id="IPR024072">
    <property type="entry name" value="DHFR-like_dom_sf"/>
</dbReference>
<dbReference type="GO" id="GO:0050661">
    <property type="term" value="F:NADP binding"/>
    <property type="evidence" value="ECO:0007669"/>
    <property type="project" value="InterPro"/>
</dbReference>
<name>A0A455U879_9GAMM</name>
<dbReference type="Pfam" id="PF00186">
    <property type="entry name" value="DHFR_1"/>
    <property type="match status" value="1"/>
</dbReference>
<comment type="similarity">
    <text evidence="2">Belongs to the dihydrofolate reductase family.</text>
</comment>
<evidence type="ECO:0000256" key="4">
    <source>
        <dbReference type="ARBA" id="ARBA00022563"/>
    </source>
</evidence>
<dbReference type="PROSITE" id="PS51330">
    <property type="entry name" value="DHFR_2"/>
    <property type="match status" value="1"/>
</dbReference>
<dbReference type="SUPFAM" id="SSF53597">
    <property type="entry name" value="Dihydrofolate reductase-like"/>
    <property type="match status" value="1"/>
</dbReference>
<evidence type="ECO:0000313" key="9">
    <source>
        <dbReference type="EMBL" id="BBI61737.1"/>
    </source>
</evidence>
<sequence length="148" mass="16693">MKITAIAAVGRNWELGRNNDLIWKMPEDMRHFKQTTEHHAVLMGRKTYESIGKPLPNRRNYILASGGSIFTTEWNRVGSIEVALENAERSMVDHLFVIGGAQVYKQVIESALCHEIILTYIHDTAADADTFFPTWTASPITSMSTANR</sequence>
<dbReference type="GO" id="GO:0004146">
    <property type="term" value="F:dihydrofolate reductase activity"/>
    <property type="evidence" value="ECO:0007669"/>
    <property type="project" value="UniProtKB-EC"/>
</dbReference>
<accession>A0A455U879</accession>
<comment type="function">
    <text evidence="7">Key enzyme in folate metabolism. Catalyzes an essential reaction for de novo glycine and purine synthesis, and for DNA precursor synthesis.</text>
</comment>
<dbReference type="PANTHER" id="PTHR48069">
    <property type="entry name" value="DIHYDROFOLATE REDUCTASE"/>
    <property type="match status" value="1"/>
</dbReference>
<comment type="pathway">
    <text evidence="1">Cofactor biosynthesis; tetrahydrofolate biosynthesis; 5,6,7,8-tetrahydrofolate from 7,8-dihydrofolate: step 1/1.</text>
</comment>
<dbReference type="KEGG" id="hsr:HSBAA_30430"/>
<evidence type="ECO:0000256" key="6">
    <source>
        <dbReference type="ARBA" id="ARBA00023002"/>
    </source>
</evidence>
<reference evidence="9 10" key="1">
    <citation type="journal article" date="2019" name="Microbiol. Resour. Announc.">
        <title>Complete Genome Sequence of Halomonas sulfidaeris Strain Esulfide1 Isolated from a Metal Sulfide Rock at a Depth of 2,200 Meters, Obtained Using Nanopore Sequencing.</title>
        <authorList>
            <person name="Saito M."/>
            <person name="Nishigata A."/>
            <person name="Galipon J."/>
            <person name="Arakawa K."/>
        </authorList>
    </citation>
    <scope>NUCLEOTIDE SEQUENCE [LARGE SCALE GENOMIC DNA]</scope>
    <source>
        <strain evidence="9 10">ATCC BAA-803</strain>
    </source>
</reference>
<proteinExistence type="inferred from homology"/>
<dbReference type="InterPro" id="IPR012259">
    <property type="entry name" value="DHFR"/>
</dbReference>
<dbReference type="UniPathway" id="UPA00077">
    <property type="reaction ID" value="UER00158"/>
</dbReference>
<dbReference type="GO" id="GO:0006730">
    <property type="term" value="P:one-carbon metabolic process"/>
    <property type="evidence" value="ECO:0007669"/>
    <property type="project" value="UniProtKB-KW"/>
</dbReference>
<protein>
    <recommendedName>
        <fullName evidence="3">dihydrofolate reductase</fullName>
        <ecNumber evidence="3">1.5.1.3</ecNumber>
    </recommendedName>
</protein>
<evidence type="ECO:0000256" key="2">
    <source>
        <dbReference type="ARBA" id="ARBA00009539"/>
    </source>
</evidence>
<dbReference type="AlphaFoldDB" id="A0A455U879"/>
<organism evidence="9 10">
    <name type="scientific">Vreelandella sulfidaeris</name>
    <dbReference type="NCBI Taxonomy" id="115553"/>
    <lineage>
        <taxon>Bacteria</taxon>
        <taxon>Pseudomonadati</taxon>
        <taxon>Pseudomonadota</taxon>
        <taxon>Gammaproteobacteria</taxon>
        <taxon>Oceanospirillales</taxon>
        <taxon>Halomonadaceae</taxon>
        <taxon>Vreelandella</taxon>
    </lineage>
</organism>
<evidence type="ECO:0000256" key="7">
    <source>
        <dbReference type="ARBA" id="ARBA00025067"/>
    </source>
</evidence>
<dbReference type="PANTHER" id="PTHR48069:SF3">
    <property type="entry name" value="DIHYDROFOLATE REDUCTASE"/>
    <property type="match status" value="1"/>
</dbReference>
<evidence type="ECO:0000313" key="10">
    <source>
        <dbReference type="Proteomes" id="UP000320231"/>
    </source>
</evidence>
<keyword evidence="4" id="KW-0554">One-carbon metabolism</keyword>
<keyword evidence="5" id="KW-0521">NADP</keyword>
<dbReference type="GO" id="GO:0046452">
    <property type="term" value="P:dihydrofolate metabolic process"/>
    <property type="evidence" value="ECO:0007669"/>
    <property type="project" value="TreeGrafter"/>
</dbReference>
<dbReference type="Proteomes" id="UP000320231">
    <property type="component" value="Chromosome"/>
</dbReference>
<feature type="domain" description="DHFR" evidence="8">
    <location>
        <begin position="2"/>
        <end position="148"/>
    </location>
</feature>
<dbReference type="PRINTS" id="PR00070">
    <property type="entry name" value="DHFR"/>
</dbReference>
<evidence type="ECO:0000256" key="1">
    <source>
        <dbReference type="ARBA" id="ARBA00004903"/>
    </source>
</evidence>
<evidence type="ECO:0000259" key="8">
    <source>
        <dbReference type="PROSITE" id="PS51330"/>
    </source>
</evidence>
<dbReference type="GO" id="GO:0046654">
    <property type="term" value="P:tetrahydrofolate biosynthetic process"/>
    <property type="evidence" value="ECO:0007669"/>
    <property type="project" value="UniProtKB-UniPathway"/>
</dbReference>
<keyword evidence="6" id="KW-0560">Oxidoreductase</keyword>
<dbReference type="InterPro" id="IPR001796">
    <property type="entry name" value="DHFR_dom"/>
</dbReference>
<dbReference type="Gene3D" id="3.40.430.10">
    <property type="entry name" value="Dihydrofolate Reductase, subunit A"/>
    <property type="match status" value="1"/>
</dbReference>
<dbReference type="GO" id="GO:0046655">
    <property type="term" value="P:folic acid metabolic process"/>
    <property type="evidence" value="ECO:0007669"/>
    <property type="project" value="TreeGrafter"/>
</dbReference>
<gene>
    <name evidence="9" type="primary">folA</name>
    <name evidence="9" type="ORF">HSBAA_30430</name>
</gene>
<dbReference type="CDD" id="cd00209">
    <property type="entry name" value="DHFR"/>
    <property type="match status" value="1"/>
</dbReference>
<evidence type="ECO:0000256" key="3">
    <source>
        <dbReference type="ARBA" id="ARBA00012856"/>
    </source>
</evidence>
<dbReference type="EMBL" id="AP019514">
    <property type="protein sequence ID" value="BBI61737.1"/>
    <property type="molecule type" value="Genomic_DNA"/>
</dbReference>